<proteinExistence type="predicted"/>
<keyword evidence="4" id="KW-1185">Reference proteome</keyword>
<feature type="compositionally biased region" description="Polar residues" evidence="1">
    <location>
        <begin position="122"/>
        <end position="141"/>
    </location>
</feature>
<feature type="transmembrane region" description="Helical" evidence="2">
    <location>
        <begin position="573"/>
        <end position="599"/>
    </location>
</feature>
<evidence type="ECO:0000313" key="4">
    <source>
        <dbReference type="Proteomes" id="UP000261620"/>
    </source>
</evidence>
<dbReference type="STRING" id="94237.ENSMMOP00000012785"/>
<sequence>MESVDLPASDFRFGIEALENEDTGQVSAVTPSTAPEESTSADNVYQLQTSMESAAQPASDLRSIIEVMESEDTVHVSADKPSTSPENVPADNMDQLQTSMDSVDLPASDLRSIIEELESEDTGQLSAVTPSTAPEENTPASMESAALEKSVGQPETCTESVDVPETCTESVDVPETCTDPVDVPETCIDPVDVPETCTESVDVPETCIDPVDVPETCIDPVDVPETCIDPVDVPETCIDPVDVPETCIDPVDVPETCIDPVDVPETCTESVDVPETCTESVDVPETCTESVDVPETCTDPVDVPETCTDPVDVPETSAESVHLLGSGLKSTTEEVESVNQLHMFKEGRRPTVFEKDMSAETSTESVDPPGTSVGLPAPGLKYTAVAVKFVTQLRVFIERTQATALEKIMSAGKRHTSMESLDLPETSSTSVNLPETPKESIDLSSCSWTSTAEAEENVNRLHIFVAVLTIQVLNEFKVFKNVKEKMWLAQGERLINQTIEGLTDLKGCCPKIKTTKKLCKVVVKDLQKMFYHKKELKASVLLQDPEVEAAIVQFLQAHISQESYRVRAKKAPLITTLFVFKVLIMVVSILVVLAFLPLLL</sequence>
<keyword evidence="2" id="KW-1133">Transmembrane helix</keyword>
<dbReference type="AlphaFoldDB" id="A0A3Q4B590"/>
<evidence type="ECO:0000256" key="2">
    <source>
        <dbReference type="SAM" id="Phobius"/>
    </source>
</evidence>
<dbReference type="Proteomes" id="UP000261620">
    <property type="component" value="Unplaced"/>
</dbReference>
<accession>A0A3Q4B590</accession>
<feature type="region of interest" description="Disordered" evidence="1">
    <location>
        <begin position="17"/>
        <end position="41"/>
    </location>
</feature>
<reference evidence="3" key="2">
    <citation type="submission" date="2025-09" db="UniProtKB">
        <authorList>
            <consortium name="Ensembl"/>
        </authorList>
    </citation>
    <scope>IDENTIFICATION</scope>
</reference>
<keyword evidence="2" id="KW-0812">Transmembrane</keyword>
<feature type="region of interest" description="Disordered" evidence="1">
    <location>
        <begin position="117"/>
        <end position="158"/>
    </location>
</feature>
<feature type="region of interest" description="Disordered" evidence="1">
    <location>
        <begin position="73"/>
        <end position="93"/>
    </location>
</feature>
<name>A0A3Q4B590_MOLML</name>
<feature type="compositionally biased region" description="Polar residues" evidence="1">
    <location>
        <begin position="23"/>
        <end position="41"/>
    </location>
</feature>
<organism evidence="3 4">
    <name type="scientific">Mola mola</name>
    <name type="common">Ocean sunfish</name>
    <name type="synonym">Tetraodon mola</name>
    <dbReference type="NCBI Taxonomy" id="94237"/>
    <lineage>
        <taxon>Eukaryota</taxon>
        <taxon>Metazoa</taxon>
        <taxon>Chordata</taxon>
        <taxon>Craniata</taxon>
        <taxon>Vertebrata</taxon>
        <taxon>Euteleostomi</taxon>
        <taxon>Actinopterygii</taxon>
        <taxon>Neopterygii</taxon>
        <taxon>Teleostei</taxon>
        <taxon>Neoteleostei</taxon>
        <taxon>Acanthomorphata</taxon>
        <taxon>Eupercaria</taxon>
        <taxon>Tetraodontiformes</taxon>
        <taxon>Molidae</taxon>
        <taxon>Mola</taxon>
    </lineage>
</organism>
<protein>
    <submittedName>
        <fullName evidence="3">Uncharacterized protein</fullName>
    </submittedName>
</protein>
<reference evidence="3" key="1">
    <citation type="submission" date="2025-08" db="UniProtKB">
        <authorList>
            <consortium name="Ensembl"/>
        </authorList>
    </citation>
    <scope>IDENTIFICATION</scope>
</reference>
<evidence type="ECO:0000313" key="3">
    <source>
        <dbReference type="Ensembl" id="ENSMMOP00000012785.1"/>
    </source>
</evidence>
<keyword evidence="2" id="KW-0472">Membrane</keyword>
<evidence type="ECO:0000256" key="1">
    <source>
        <dbReference type="SAM" id="MobiDB-lite"/>
    </source>
</evidence>
<dbReference type="Ensembl" id="ENSMMOT00000012996.1">
    <property type="protein sequence ID" value="ENSMMOP00000012785.1"/>
    <property type="gene ID" value="ENSMMOG00000009825.1"/>
</dbReference>
<feature type="region of interest" description="Disordered" evidence="1">
    <location>
        <begin position="416"/>
        <end position="438"/>
    </location>
</feature>